<dbReference type="GeneID" id="93351752"/>
<evidence type="ECO:0008006" key="5">
    <source>
        <dbReference type="Google" id="ProtNLM"/>
    </source>
</evidence>
<evidence type="ECO:0000256" key="2">
    <source>
        <dbReference type="SAM" id="SignalP"/>
    </source>
</evidence>
<evidence type="ECO:0000313" key="4">
    <source>
        <dbReference type="Proteomes" id="UP000254927"/>
    </source>
</evidence>
<protein>
    <recommendedName>
        <fullName evidence="5">KWG Leptospira</fullName>
    </recommendedName>
</protein>
<name>A0A378TW91_NEIEL</name>
<gene>
    <name evidence="3" type="ORF">NCTC10660_00753</name>
</gene>
<dbReference type="Proteomes" id="UP000254927">
    <property type="component" value="Unassembled WGS sequence"/>
</dbReference>
<accession>A0A378TW91</accession>
<dbReference type="EMBL" id="UGQW01000002">
    <property type="protein sequence ID" value="STZ67279.1"/>
    <property type="molecule type" value="Genomic_DNA"/>
</dbReference>
<feature type="signal peptide" evidence="2">
    <location>
        <begin position="1"/>
        <end position="19"/>
    </location>
</feature>
<evidence type="ECO:0000256" key="1">
    <source>
        <dbReference type="SAM" id="MobiDB-lite"/>
    </source>
</evidence>
<evidence type="ECO:0000313" key="3">
    <source>
        <dbReference type="EMBL" id="STZ67279.1"/>
    </source>
</evidence>
<feature type="region of interest" description="Disordered" evidence="1">
    <location>
        <begin position="286"/>
        <end position="305"/>
    </location>
</feature>
<organism evidence="3 4">
    <name type="scientific">Neisseria elongata</name>
    <dbReference type="NCBI Taxonomy" id="495"/>
    <lineage>
        <taxon>Bacteria</taxon>
        <taxon>Pseudomonadati</taxon>
        <taxon>Pseudomonadota</taxon>
        <taxon>Betaproteobacteria</taxon>
        <taxon>Neisseriales</taxon>
        <taxon>Neisseriaceae</taxon>
        <taxon>Neisseria</taxon>
    </lineage>
</organism>
<dbReference type="Pfam" id="PF14903">
    <property type="entry name" value="WG_beta_rep"/>
    <property type="match status" value="3"/>
</dbReference>
<keyword evidence="2" id="KW-0732">Signal</keyword>
<feature type="chain" id="PRO_5016996188" description="KWG Leptospira" evidence="2">
    <location>
        <begin position="20"/>
        <end position="305"/>
    </location>
</feature>
<dbReference type="PANTHER" id="PTHR37841">
    <property type="entry name" value="GLR2918 PROTEIN"/>
    <property type="match status" value="1"/>
</dbReference>
<reference evidence="3 4" key="1">
    <citation type="submission" date="2018-06" db="EMBL/GenBank/DDBJ databases">
        <authorList>
            <consortium name="Pathogen Informatics"/>
            <person name="Doyle S."/>
        </authorList>
    </citation>
    <scope>NUCLEOTIDE SEQUENCE [LARGE SCALE GENOMIC DNA]</scope>
    <source>
        <strain evidence="3 4">NCTC10660</strain>
    </source>
</reference>
<dbReference type="RefSeq" id="WP_074896011.1">
    <property type="nucleotide sequence ID" value="NZ_CP031252.1"/>
</dbReference>
<dbReference type="PANTHER" id="PTHR37841:SF1">
    <property type="entry name" value="DUF3298 DOMAIN-CONTAINING PROTEIN"/>
    <property type="match status" value="1"/>
</dbReference>
<proteinExistence type="predicted"/>
<dbReference type="InterPro" id="IPR032774">
    <property type="entry name" value="WG_beta_rep"/>
</dbReference>
<sequence length="305" mass="34109">MTKISLSLCILLPSAAVSAFSIRPLTAPAGYTLKETVCRTHTMQQDGFRFDKQPPHSYLVRRGGSFRIVFPDGRAASDTAYRNAKCAEPYGYILQNSNGKWGMTDTDDQTMLPFEYEDIDSVNRQYAAAKRNGGYGLIEIRPNGTPAVSAPFVWQQIRPGYEHYRLTHLQVRQNGKWGIADLKGRVLIAPRYQDVGPLAENRLPFKQNGKWGLADGKGRQILPPSLGHISDFRHGLAILSNRSDGQRDKNTRYGYIDRQGKIVQPARFTAASPLAEEIDKRIYGRATDAQGQHWKISPSGQAEKD</sequence>
<dbReference type="AlphaFoldDB" id="A0A378TW91"/>